<dbReference type="InterPro" id="IPR014001">
    <property type="entry name" value="Helicase_ATP-bd"/>
</dbReference>
<dbReference type="Pfam" id="PF00270">
    <property type="entry name" value="DEAD"/>
    <property type="match status" value="1"/>
</dbReference>
<evidence type="ECO:0000313" key="2">
    <source>
        <dbReference type="EMBL" id="MET3659165.1"/>
    </source>
</evidence>
<protein>
    <recommendedName>
        <fullName evidence="1">Helicase ATP-binding domain-containing protein</fullName>
    </recommendedName>
</protein>
<dbReference type="EMBL" id="JBEPME010000008">
    <property type="protein sequence ID" value="MET3659165.1"/>
    <property type="molecule type" value="Genomic_DNA"/>
</dbReference>
<keyword evidence="3" id="KW-1185">Reference proteome</keyword>
<organism evidence="2 3">
    <name type="scientific">Sporosarcina psychrophila</name>
    <name type="common">Bacillus psychrophilus</name>
    <dbReference type="NCBI Taxonomy" id="1476"/>
    <lineage>
        <taxon>Bacteria</taxon>
        <taxon>Bacillati</taxon>
        <taxon>Bacillota</taxon>
        <taxon>Bacilli</taxon>
        <taxon>Bacillales</taxon>
        <taxon>Caryophanaceae</taxon>
        <taxon>Sporosarcina</taxon>
    </lineage>
</organism>
<dbReference type="SMART" id="SM00487">
    <property type="entry name" value="DEXDc"/>
    <property type="match status" value="1"/>
</dbReference>
<comment type="caution">
    <text evidence="2">The sequence shown here is derived from an EMBL/GenBank/DDBJ whole genome shotgun (WGS) entry which is preliminary data.</text>
</comment>
<evidence type="ECO:0000259" key="1">
    <source>
        <dbReference type="PROSITE" id="PS51192"/>
    </source>
</evidence>
<sequence length="847" mass="96939">MGFFDRKMREYTTKPKEKIVNSIELFKKSLLQQPGYDFLRDNQTDFLKQWEGRRGDRDIVGLMDTGSGKTLTGLLMLYSKLKEGAGPAVYLCPDKQLVQQCYEQAALYGIPVCQFEKSEGAQQFPLSYENSEAILITTFDRLFNGRSIFGVIGNDREIKEIGALLIDDAHECIKKAREKSSIKILKTKNETLYKAFGRLFQDDLDYQGRAALRSIANGEPSVIKQVPYWDWHNKLDTVIKLLSANNNIDNDDIFFNSNLILDDLENCECYISGTMIEITPIIIPYNKIPAFSKAKHRYILSATLNNGYSLISDLGISETAVENPIKVDTVSLGERLILAPKRYNKDITDMEIRQLCFKYAKQINVVVIVPNDTKVKLWTDMGAVRLSTDNINQEINNLKTKKPGRVCVVSNRYDGMDLIDDTCRLLVIDGMPTKESLKDKIEMQYRENSVLVNLKRAQIIEQGLGRGVRSGTDRCVTILMGDDLLSFIGRNANKGLFSAVVQSELAFGVSLGSGEEALEKEEAIERMEEAMQECLKATEPWRAFHKELVFEADKEFKVQNFDNLIELSVLESQLFAAKHKEDINSIDKHMRQILRKVSKSKDEGWYYQLYAHLIHSIDAARSSDLQIIAKDLNSSLLKPLSFTKSKKVKNFGKQIPRFKERISEFEKGTDLVIYINEVLSKIEYSPDVSYKDFESSIQKLGEFLGFDSTTPDSDENDGPDNFWRLENYDFVIECKNNSLNDISRDEANQMTASIRWYKEIFTDNKRMVGIILHKSSKVAQDSHINNEFSVIDLEKLGLLKDNLRKLSRELSHRAPNTWSDEDLEVKLRKYFLTEATFIPKYIKSIKK</sequence>
<feature type="domain" description="Helicase ATP-binding" evidence="1">
    <location>
        <begin position="50"/>
        <end position="322"/>
    </location>
</feature>
<dbReference type="Gene3D" id="3.40.50.300">
    <property type="entry name" value="P-loop containing nucleotide triphosphate hydrolases"/>
    <property type="match status" value="2"/>
</dbReference>
<dbReference type="SMART" id="SM00491">
    <property type="entry name" value="HELICc2"/>
    <property type="match status" value="1"/>
</dbReference>
<dbReference type="PROSITE" id="PS51192">
    <property type="entry name" value="HELICASE_ATP_BIND_1"/>
    <property type="match status" value="1"/>
</dbReference>
<dbReference type="Proteomes" id="UP001549104">
    <property type="component" value="Unassembled WGS sequence"/>
</dbReference>
<dbReference type="InterPro" id="IPR011545">
    <property type="entry name" value="DEAD/DEAH_box_helicase_dom"/>
</dbReference>
<proteinExistence type="predicted"/>
<name>A0ABV2KDP1_SPOPS</name>
<dbReference type="InterPro" id="IPR006555">
    <property type="entry name" value="ATP-dep_Helicase_C"/>
</dbReference>
<gene>
    <name evidence="2" type="ORF">ABIC55_004285</name>
</gene>
<reference evidence="2 3" key="1">
    <citation type="submission" date="2024-06" db="EMBL/GenBank/DDBJ databases">
        <title>Sorghum-associated microbial communities from plants grown in Nebraska, USA.</title>
        <authorList>
            <person name="Schachtman D."/>
        </authorList>
    </citation>
    <scope>NUCLEOTIDE SEQUENCE [LARGE SCALE GENOMIC DNA]</scope>
    <source>
        <strain evidence="2 3">1288</strain>
    </source>
</reference>
<dbReference type="RefSeq" id="WP_354314675.1">
    <property type="nucleotide sequence ID" value="NZ_JBEPME010000008.1"/>
</dbReference>
<dbReference type="InterPro" id="IPR027417">
    <property type="entry name" value="P-loop_NTPase"/>
</dbReference>
<evidence type="ECO:0000313" key="3">
    <source>
        <dbReference type="Proteomes" id="UP001549104"/>
    </source>
</evidence>
<dbReference type="SUPFAM" id="SSF52540">
    <property type="entry name" value="P-loop containing nucleoside triphosphate hydrolases"/>
    <property type="match status" value="1"/>
</dbReference>
<accession>A0ABV2KDP1</accession>